<dbReference type="GO" id="GO:0006260">
    <property type="term" value="P:DNA replication"/>
    <property type="evidence" value="ECO:0007669"/>
    <property type="project" value="UniProtKB-KW"/>
</dbReference>
<dbReference type="InterPro" id="IPR001623">
    <property type="entry name" value="DnaJ_domain"/>
</dbReference>
<proteinExistence type="predicted"/>
<dbReference type="PRINTS" id="PR00625">
    <property type="entry name" value="JDOMAIN"/>
</dbReference>
<dbReference type="InterPro" id="IPR007391">
    <property type="entry name" value="Vancomycin_resist_VanW"/>
</dbReference>
<name>A0A8D5UIG0_9BACL</name>
<dbReference type="Gene3D" id="1.10.287.110">
    <property type="entry name" value="DnaJ domain"/>
    <property type="match status" value="1"/>
</dbReference>
<evidence type="ECO:0000256" key="1">
    <source>
        <dbReference type="ARBA" id="ARBA00022705"/>
    </source>
</evidence>
<sequence>MMEKYYRILGVRQDATIEEIKKAYRQQVRKYHPDVNSSRDAARKLLEIQKAYEELVRQAPTALAVVEDNETELAVRRALQAYKRKQKKRMGIMLVALLLLALVGVYGFSDLFQPSELILTHGGKTWELDLKSVGYDGKNPDTINRRQLGLWLKLVKKEVDKPAVDARMKRLGDPIQPSRSGMVMDTDVIENEWISRIPKIVNRPQEIPMIPQAPKVTEEQLQLVDRQRIGKYTTYFNPDNRSRAANIRLSSRAIDGVVLNPGDVFSFNQTVGQRTQERGYEPVTKIVQGEYSEGVGGGVSQTSSTLFNCVDNAGLEVLSRFSYSKTPTYVPAGRDATVAWNEPDFRFKNNLNAPVVIRTKLKTDALTVEIYSTPDVKVDRNPVKPASKRLPPEQSVTPGQPSDHIELPPDYNRPDSHHSSKNDSGTGDGTVDSGDSGSSHRSDGQTGDLSGADATAGDTGGQAGGDTSGMTGSTGGTDMGSTGSSSGDAGQSTGGTTGSTGTDPGSTGDVGTDTGTTGTDGTTSGTGDSGSSDSTGTDASSQGTTGSGGTPQPNGGTGSM</sequence>
<evidence type="ECO:0000256" key="3">
    <source>
        <dbReference type="SAM" id="MobiDB-lite"/>
    </source>
</evidence>
<dbReference type="PROSITE" id="PS50076">
    <property type="entry name" value="DNAJ_2"/>
    <property type="match status" value="1"/>
</dbReference>
<dbReference type="InterPro" id="IPR052913">
    <property type="entry name" value="Glycopeptide_resist_protein"/>
</dbReference>
<reference evidence="6" key="2">
    <citation type="journal article" date="2021" name="Microbiol. Resour. Announc.">
        <title>Complete Genome Sequence of Polycladomyces abyssicola JIR-001T, Isolated from Hemipelagic Sediment in Deep Seawater.</title>
        <authorList>
            <person name="Tsubouchi T."/>
            <person name="Kaneko Y."/>
        </authorList>
    </citation>
    <scope>NUCLEOTIDE SEQUENCE</scope>
    <source>
        <strain evidence="6">JIR-001</strain>
    </source>
</reference>
<dbReference type="Proteomes" id="UP000677436">
    <property type="component" value="Chromosome"/>
</dbReference>
<protein>
    <recommendedName>
        <fullName evidence="5">J domain-containing protein</fullName>
    </recommendedName>
</protein>
<dbReference type="EMBL" id="AP024601">
    <property type="protein sequence ID" value="BCU83308.1"/>
    <property type="molecule type" value="Genomic_DNA"/>
</dbReference>
<evidence type="ECO:0000313" key="7">
    <source>
        <dbReference type="Proteomes" id="UP000677436"/>
    </source>
</evidence>
<evidence type="ECO:0000256" key="2">
    <source>
        <dbReference type="ARBA" id="ARBA00023016"/>
    </source>
</evidence>
<feature type="domain" description="J" evidence="5">
    <location>
        <begin position="4"/>
        <end position="91"/>
    </location>
</feature>
<dbReference type="Pfam" id="PF00226">
    <property type="entry name" value="DnaJ"/>
    <property type="match status" value="1"/>
</dbReference>
<feature type="compositionally biased region" description="Low complexity" evidence="3">
    <location>
        <begin position="444"/>
        <end position="457"/>
    </location>
</feature>
<organism evidence="6 7">
    <name type="scientific">Polycladomyces abyssicola</name>
    <dbReference type="NCBI Taxonomy" id="1125966"/>
    <lineage>
        <taxon>Bacteria</taxon>
        <taxon>Bacillati</taxon>
        <taxon>Bacillota</taxon>
        <taxon>Bacilli</taxon>
        <taxon>Bacillales</taxon>
        <taxon>Thermoactinomycetaceae</taxon>
        <taxon>Polycladomyces</taxon>
    </lineage>
</organism>
<evidence type="ECO:0000256" key="4">
    <source>
        <dbReference type="SAM" id="Phobius"/>
    </source>
</evidence>
<feature type="transmembrane region" description="Helical" evidence="4">
    <location>
        <begin position="90"/>
        <end position="109"/>
    </location>
</feature>
<dbReference type="AlphaFoldDB" id="A0A8D5UIG0"/>
<feature type="compositionally biased region" description="Low complexity" evidence="3">
    <location>
        <begin position="499"/>
        <end position="544"/>
    </location>
</feature>
<evidence type="ECO:0000259" key="5">
    <source>
        <dbReference type="PROSITE" id="PS50076"/>
    </source>
</evidence>
<keyword evidence="4" id="KW-0812">Transmembrane</keyword>
<feature type="region of interest" description="Disordered" evidence="3">
    <location>
        <begin position="377"/>
        <end position="560"/>
    </location>
</feature>
<dbReference type="KEGG" id="pabs:JIR001_30910"/>
<keyword evidence="2" id="KW-0346">Stress response</keyword>
<gene>
    <name evidence="6" type="ORF">JIR001_30910</name>
</gene>
<dbReference type="InterPro" id="IPR036869">
    <property type="entry name" value="J_dom_sf"/>
</dbReference>
<accession>A0A8D5UIG0</accession>
<feature type="compositionally biased region" description="Gly residues" evidence="3">
    <location>
        <begin position="458"/>
        <end position="478"/>
    </location>
</feature>
<dbReference type="CDD" id="cd06257">
    <property type="entry name" value="DnaJ"/>
    <property type="match status" value="1"/>
</dbReference>
<reference evidence="6" key="1">
    <citation type="journal article" date="2013" name="Int. J. Syst. Evol. Microbiol.">
        <title>Polycladomyces abyssicola gen. nov., sp. nov., a thermophilic filamentous bacterium isolated from hemipelagic sediment.</title>
        <authorList>
            <person name="Tsubouchi T."/>
            <person name="Shimane Y."/>
            <person name="Mori K."/>
            <person name="Usui K."/>
            <person name="Hiraki T."/>
            <person name="Tame A."/>
            <person name="Uematsu K."/>
            <person name="Maruyama T."/>
            <person name="Hatada Y."/>
        </authorList>
    </citation>
    <scope>NUCLEOTIDE SEQUENCE</scope>
    <source>
        <strain evidence="6">JIR-001</strain>
    </source>
</reference>
<feature type="compositionally biased region" description="Low complexity" evidence="3">
    <location>
        <begin position="423"/>
        <end position="437"/>
    </location>
</feature>
<evidence type="ECO:0000313" key="6">
    <source>
        <dbReference type="EMBL" id="BCU83308.1"/>
    </source>
</evidence>
<keyword evidence="4" id="KW-0472">Membrane</keyword>
<feature type="compositionally biased region" description="Gly residues" evidence="3">
    <location>
        <begin position="545"/>
        <end position="560"/>
    </location>
</feature>
<feature type="compositionally biased region" description="Low complexity" evidence="3">
    <location>
        <begin position="479"/>
        <end position="491"/>
    </location>
</feature>
<dbReference type="SUPFAM" id="SSF46565">
    <property type="entry name" value="Chaperone J-domain"/>
    <property type="match status" value="1"/>
</dbReference>
<keyword evidence="7" id="KW-1185">Reference proteome</keyword>
<dbReference type="PANTHER" id="PTHR35788:SF1">
    <property type="entry name" value="EXPORTED PROTEIN"/>
    <property type="match status" value="1"/>
</dbReference>
<dbReference type="Pfam" id="PF04294">
    <property type="entry name" value="VanW"/>
    <property type="match status" value="1"/>
</dbReference>
<dbReference type="SMART" id="SM00271">
    <property type="entry name" value="DnaJ"/>
    <property type="match status" value="1"/>
</dbReference>
<keyword evidence="4" id="KW-1133">Transmembrane helix</keyword>
<dbReference type="PANTHER" id="PTHR35788">
    <property type="entry name" value="EXPORTED PROTEIN-RELATED"/>
    <property type="match status" value="1"/>
</dbReference>
<feature type="compositionally biased region" description="Basic and acidic residues" evidence="3">
    <location>
        <begin position="403"/>
        <end position="421"/>
    </location>
</feature>
<keyword evidence="1" id="KW-0235">DNA replication</keyword>